<protein>
    <submittedName>
        <fullName evidence="4">RasGTPase-activating protein</fullName>
    </submittedName>
</protein>
<dbReference type="OMA" id="VYQNMIS"/>
<dbReference type="GO" id="GO:0051015">
    <property type="term" value="F:actin filament binding"/>
    <property type="evidence" value="ECO:0007669"/>
    <property type="project" value="TreeGrafter"/>
</dbReference>
<dbReference type="KEGG" id="dfa:DFA_04018"/>
<dbReference type="GO" id="GO:0005829">
    <property type="term" value="C:cytosol"/>
    <property type="evidence" value="ECO:0007669"/>
    <property type="project" value="EnsemblProtists"/>
</dbReference>
<dbReference type="GO" id="GO:0030837">
    <property type="term" value="P:negative regulation of actin filament polymerization"/>
    <property type="evidence" value="ECO:0007669"/>
    <property type="project" value="EnsemblProtists"/>
</dbReference>
<dbReference type="STRING" id="1054147.F4Q123"/>
<dbReference type="GO" id="GO:1903479">
    <property type="term" value="P:mitotic actomyosin contractile ring assembly actin filament organization"/>
    <property type="evidence" value="ECO:0007669"/>
    <property type="project" value="TreeGrafter"/>
</dbReference>
<dbReference type="PROSITE" id="PS50018">
    <property type="entry name" value="RAS_GTPASE_ACTIV_2"/>
    <property type="match status" value="1"/>
</dbReference>
<dbReference type="SUPFAM" id="SSF48350">
    <property type="entry name" value="GTPase activation domain, GAP"/>
    <property type="match status" value="1"/>
</dbReference>
<dbReference type="InterPro" id="IPR001936">
    <property type="entry name" value="RasGAP_dom"/>
</dbReference>
<dbReference type="GO" id="GO:0030175">
    <property type="term" value="C:filopodium"/>
    <property type="evidence" value="ECO:0007669"/>
    <property type="project" value="EnsemblProtists"/>
</dbReference>
<dbReference type="SUPFAM" id="SSF143885">
    <property type="entry name" value="RGC domain-like"/>
    <property type="match status" value="1"/>
</dbReference>
<feature type="compositionally biased region" description="Acidic residues" evidence="2">
    <location>
        <begin position="11"/>
        <end position="28"/>
    </location>
</feature>
<dbReference type="GeneID" id="14870272"/>
<evidence type="ECO:0000256" key="2">
    <source>
        <dbReference type="SAM" id="MobiDB-lite"/>
    </source>
</evidence>
<keyword evidence="1" id="KW-0175">Coiled coil</keyword>
<dbReference type="GO" id="GO:0030027">
    <property type="term" value="C:lamellipodium"/>
    <property type="evidence" value="ECO:0007669"/>
    <property type="project" value="EnsemblProtists"/>
</dbReference>
<evidence type="ECO:0000313" key="5">
    <source>
        <dbReference type="Proteomes" id="UP000007797"/>
    </source>
</evidence>
<dbReference type="Gene3D" id="1.10.506.10">
    <property type="entry name" value="GTPase Activation - p120gap, domain 1"/>
    <property type="match status" value="1"/>
</dbReference>
<name>F4Q123_CACFS</name>
<dbReference type="Pfam" id="PF03836">
    <property type="entry name" value="RasGAP_C"/>
    <property type="match status" value="1"/>
</dbReference>
<dbReference type="GO" id="GO:0006979">
    <property type="term" value="P:response to oxidative stress"/>
    <property type="evidence" value="ECO:0007669"/>
    <property type="project" value="EnsemblProtists"/>
</dbReference>
<reference evidence="5" key="1">
    <citation type="journal article" date="2011" name="Genome Res.">
        <title>Phylogeny-wide analysis of social amoeba genomes highlights ancient origins for complex intercellular communication.</title>
        <authorList>
            <person name="Heidel A.J."/>
            <person name="Lawal H.M."/>
            <person name="Felder M."/>
            <person name="Schilde C."/>
            <person name="Helps N.R."/>
            <person name="Tunggal B."/>
            <person name="Rivero F."/>
            <person name="John U."/>
            <person name="Schleicher M."/>
            <person name="Eichinger L."/>
            <person name="Platzer M."/>
            <person name="Noegel A.A."/>
            <person name="Schaap P."/>
            <person name="Gloeckner G."/>
        </authorList>
    </citation>
    <scope>NUCLEOTIDE SEQUENCE [LARGE SCALE GENOMIC DNA]</scope>
    <source>
        <strain evidence="5">SH3</strain>
    </source>
</reference>
<feature type="domain" description="Ras-GAP" evidence="3">
    <location>
        <begin position="254"/>
        <end position="469"/>
    </location>
</feature>
<dbReference type="GO" id="GO:0005938">
    <property type="term" value="C:cell cortex"/>
    <property type="evidence" value="ECO:0007669"/>
    <property type="project" value="EnsemblProtists"/>
</dbReference>
<feature type="region of interest" description="Disordered" evidence="2">
    <location>
        <begin position="1"/>
        <end position="38"/>
    </location>
</feature>
<dbReference type="GO" id="GO:0032154">
    <property type="term" value="C:cleavage furrow"/>
    <property type="evidence" value="ECO:0007669"/>
    <property type="project" value="EnsemblProtists"/>
</dbReference>
<dbReference type="OrthoDB" id="775356at2759"/>
<dbReference type="FunFam" id="1.10.506.10:FF:000004">
    <property type="entry name" value="IQ motif containing GTPase activating protein 1"/>
    <property type="match status" value="1"/>
</dbReference>
<dbReference type="Pfam" id="PF00616">
    <property type="entry name" value="RasGAP"/>
    <property type="match status" value="1"/>
</dbReference>
<dbReference type="GO" id="GO:0050982">
    <property type="term" value="P:detection of mechanical stimulus"/>
    <property type="evidence" value="ECO:0007669"/>
    <property type="project" value="EnsemblProtists"/>
</dbReference>
<proteinExistence type="predicted"/>
<dbReference type="AlphaFoldDB" id="F4Q123"/>
<evidence type="ECO:0000256" key="1">
    <source>
        <dbReference type="SAM" id="Coils"/>
    </source>
</evidence>
<dbReference type="GO" id="GO:1905345">
    <property type="term" value="P:protein localization to cleavage furrow"/>
    <property type="evidence" value="ECO:0007669"/>
    <property type="project" value="EnsemblProtists"/>
</dbReference>
<feature type="coiled-coil region" evidence="1">
    <location>
        <begin position="124"/>
        <end position="158"/>
    </location>
</feature>
<dbReference type="GO" id="GO:0051225">
    <property type="term" value="P:spindle assembly"/>
    <property type="evidence" value="ECO:0007669"/>
    <property type="project" value="EnsemblProtists"/>
</dbReference>
<dbReference type="PANTHER" id="PTHR14149:SF16">
    <property type="entry name" value="RAS GTPASE-ACTIVATING-LIKE PROTEIN GAPA"/>
    <property type="match status" value="1"/>
</dbReference>
<dbReference type="GO" id="GO:0005096">
    <property type="term" value="F:GTPase activator activity"/>
    <property type="evidence" value="ECO:0007669"/>
    <property type="project" value="TreeGrafter"/>
</dbReference>
<sequence>MEPKNMSDQLMVDDDSDVEVIDSSDDEEDSKRDKKQDTVSLKELSLMREKGWMSDPRLGSLLDAKPGRNSFKDDKSSPWFEERQVIAVLIRARVTLRELMQRKYNDDRLKSGNLRVCEIQDLLNKQKEDTETDWIAEIQELKRNMIAEIRRNHLLERDLIKLDKRIALLIKHRSNIKELLLEQAKKAKKKKGDEHGDTVSLDSKQLESYQNLFYLLQTEPHYLAKLVTLVQSDQMDIFLDTVILTLFGDAFSPREEYLILSLFKLAIEQEMSSIKSAVDLISVDSVVPKMIITYTRRKQGHEFLKQIIAPILENYVINVPDLNLELNPVQVYQNMISEIEIQTGSKSTLNRGLAEEQIIQLKEVQDILAPRVEKCISICERFFTGIVESLNRLPYGIRWICKQIKNISEKSFGSKPEEIAKVIGYFVYYRFMNLAIVTPDAFEIINKELSMISRKNLVNIAKVLQYLFTLKTFQNQGGERWMQPLNTWILSKTDIVKQYFEDLVQVTDPSEYLRVDKYNELTLKLHPVVVISLGEISQTHRLLLSNLSSLKQKEKEDPLELILKSLPPAPINVSEENDREIQLTLTNRFKEHMEREISTSASLLAETKELVLNVLRSIPQQALKDDKDDFVAVLKSAAQHGHQTSNHQLVLNSEKILENLKKMEAEGSVSSVNQYEGFIRIIAMEVINRQEIREHQRKERMRLTIALRDLRKHQSYLNEQIQHYTSYLKDVLLHYTSKDGKKKSKPVKMAYKELSKKGIIVESEIPKASHGSTNFYISSDTPGIFDIEAKIGIMPVGSVNLELDDLLEKAAAGIPHLKLDNIVLDCLNHQAPSRWVDISTRSTSNRHQALSSRDGCMTFNLSSSPSSSSSSFQPINIGVYNNKGMGRVYNNKEMGGIRSILQIISSHALSTTEGWVNKEMGVYEASFNLSSYSTTTITTYYTYYKKRCPRNHHVVLRGDQRENANYKVI</sequence>
<accession>F4Q123</accession>
<dbReference type="GO" id="GO:0043520">
    <property type="term" value="P:regulation of myosin II filament assembly"/>
    <property type="evidence" value="ECO:0007669"/>
    <property type="project" value="EnsemblProtists"/>
</dbReference>
<dbReference type="RefSeq" id="XP_004366428.1">
    <property type="nucleotide sequence ID" value="XM_004366371.1"/>
</dbReference>
<evidence type="ECO:0000259" key="3">
    <source>
        <dbReference type="PROSITE" id="PS50018"/>
    </source>
</evidence>
<dbReference type="Proteomes" id="UP000007797">
    <property type="component" value="Unassembled WGS sequence"/>
</dbReference>
<dbReference type="GO" id="GO:0042802">
    <property type="term" value="F:identical protein binding"/>
    <property type="evidence" value="ECO:0007669"/>
    <property type="project" value="EnsemblProtists"/>
</dbReference>
<dbReference type="GO" id="GO:0043327">
    <property type="term" value="P:chemotaxis to cAMP"/>
    <property type="evidence" value="ECO:0007669"/>
    <property type="project" value="EnsemblProtists"/>
</dbReference>
<dbReference type="GO" id="GO:0031267">
    <property type="term" value="F:small GTPase binding"/>
    <property type="evidence" value="ECO:0007669"/>
    <property type="project" value="EnsemblProtists"/>
</dbReference>
<gene>
    <name evidence="4" type="primary">gapA</name>
    <name evidence="4" type="ORF">DFA_04018</name>
</gene>
<dbReference type="InterPro" id="IPR008936">
    <property type="entry name" value="Rho_GTPase_activation_prot"/>
</dbReference>
<dbReference type="GO" id="GO:0006972">
    <property type="term" value="P:hyperosmotic response"/>
    <property type="evidence" value="ECO:0007669"/>
    <property type="project" value="EnsemblProtists"/>
</dbReference>
<keyword evidence="5" id="KW-1185">Reference proteome</keyword>
<dbReference type="InterPro" id="IPR000593">
    <property type="entry name" value="RasGAP_C"/>
</dbReference>
<dbReference type="PANTHER" id="PTHR14149">
    <property type="entry name" value="RAS GTPASE-ACTIVATING PROTEIN WITH IQ MOTIF"/>
    <property type="match status" value="1"/>
</dbReference>
<dbReference type="SMART" id="SM00323">
    <property type="entry name" value="RasGAP"/>
    <property type="match status" value="1"/>
</dbReference>
<organism evidence="4 5">
    <name type="scientific">Cavenderia fasciculata</name>
    <name type="common">Slime mold</name>
    <name type="synonym">Dictyostelium fasciculatum</name>
    <dbReference type="NCBI Taxonomy" id="261658"/>
    <lineage>
        <taxon>Eukaryota</taxon>
        <taxon>Amoebozoa</taxon>
        <taxon>Evosea</taxon>
        <taxon>Eumycetozoa</taxon>
        <taxon>Dictyostelia</taxon>
        <taxon>Acytosteliales</taxon>
        <taxon>Cavenderiaceae</taxon>
        <taxon>Cavenderia</taxon>
    </lineage>
</organism>
<evidence type="ECO:0000313" key="4">
    <source>
        <dbReference type="EMBL" id="EGG18524.1"/>
    </source>
</evidence>
<dbReference type="EMBL" id="GL883018">
    <property type="protein sequence ID" value="EGG18524.1"/>
    <property type="molecule type" value="Genomic_DNA"/>
</dbReference>
<dbReference type="GO" id="GO:0005516">
    <property type="term" value="F:calmodulin binding"/>
    <property type="evidence" value="ECO:0007669"/>
    <property type="project" value="TreeGrafter"/>
</dbReference>
<dbReference type="GO" id="GO:0031254">
    <property type="term" value="C:cell trailing edge"/>
    <property type="evidence" value="ECO:0007669"/>
    <property type="project" value="EnsemblProtists"/>
</dbReference>